<organism evidence="2 3">
    <name type="scientific">Cladonia borealis</name>
    <dbReference type="NCBI Taxonomy" id="184061"/>
    <lineage>
        <taxon>Eukaryota</taxon>
        <taxon>Fungi</taxon>
        <taxon>Dikarya</taxon>
        <taxon>Ascomycota</taxon>
        <taxon>Pezizomycotina</taxon>
        <taxon>Lecanoromycetes</taxon>
        <taxon>OSLEUM clade</taxon>
        <taxon>Lecanoromycetidae</taxon>
        <taxon>Lecanorales</taxon>
        <taxon>Lecanorineae</taxon>
        <taxon>Cladoniaceae</taxon>
        <taxon>Cladonia</taxon>
    </lineage>
</organism>
<feature type="compositionally biased region" description="Polar residues" evidence="1">
    <location>
        <begin position="353"/>
        <end position="365"/>
    </location>
</feature>
<gene>
    <name evidence="2" type="ORF">JMJ35_001011</name>
</gene>
<feature type="compositionally biased region" description="Polar residues" evidence="1">
    <location>
        <begin position="516"/>
        <end position="532"/>
    </location>
</feature>
<feature type="region of interest" description="Disordered" evidence="1">
    <location>
        <begin position="399"/>
        <end position="810"/>
    </location>
</feature>
<feature type="compositionally biased region" description="Basic and acidic residues" evidence="1">
    <location>
        <begin position="399"/>
        <end position="414"/>
    </location>
</feature>
<feature type="compositionally biased region" description="Basic and acidic residues" evidence="1">
    <location>
        <begin position="423"/>
        <end position="437"/>
    </location>
</feature>
<feature type="region of interest" description="Disordered" evidence="1">
    <location>
        <begin position="157"/>
        <end position="195"/>
    </location>
</feature>
<feature type="compositionally biased region" description="Basic and acidic residues" evidence="1">
    <location>
        <begin position="662"/>
        <end position="675"/>
    </location>
</feature>
<feature type="compositionally biased region" description="Polar residues" evidence="1">
    <location>
        <begin position="480"/>
        <end position="491"/>
    </location>
</feature>
<feature type="compositionally biased region" description="Basic and acidic residues" evidence="1">
    <location>
        <begin position="341"/>
        <end position="352"/>
    </location>
</feature>
<dbReference type="EMBL" id="JAFEKC020000002">
    <property type="protein sequence ID" value="KAK0516408.1"/>
    <property type="molecule type" value="Genomic_DNA"/>
</dbReference>
<evidence type="ECO:0000313" key="3">
    <source>
        <dbReference type="Proteomes" id="UP001166286"/>
    </source>
</evidence>
<feature type="compositionally biased region" description="Polar residues" evidence="1">
    <location>
        <begin position="157"/>
        <end position="166"/>
    </location>
</feature>
<reference evidence="2" key="1">
    <citation type="submission" date="2023-03" db="EMBL/GenBank/DDBJ databases">
        <title>Complete genome of Cladonia borealis.</title>
        <authorList>
            <person name="Park H."/>
        </authorList>
    </citation>
    <scope>NUCLEOTIDE SEQUENCE</scope>
    <source>
        <strain evidence="2">ANT050790</strain>
    </source>
</reference>
<feature type="compositionally biased region" description="Polar residues" evidence="1">
    <location>
        <begin position="539"/>
        <end position="548"/>
    </location>
</feature>
<sequence>METPICVIDAKTLVDRIQDVKRWIYNGHLHLIVPSSTSETVEQIYQKSIEVKPTPQEPPRPRSIGKPTRKEYPAFDINPRVARAFLTRLKAWKEDDAVLEQREFIREKENHDAVEFQDPSEQYTPWKDMEIEEEMPEPIMDRPTTWAEALRRKQNLANGISDSSESPKAPVKPKLVARAPGSDSSPWKIKKDAPKVSAKDVPGALRPLMSCALWRLHESIHRNDANQLFLFTDQPEICSVAQKLNIVVRSTAELKALVASKADKSDAATFGDLEREFGLQRQDEKTEIIELSGEERVVEEGDDCTIKPIETANIPLPTADAERVNDSQPIDGENRIALEHHNQETPHQDSGKENSSPAKESTNGSPPAENMAGASTVTLVESKVPKVSAWSKPLADLVTKKNHDSTEKSSEGARKVNAANLSEIDRPSSRSALERGGQKVTETPLESFPPAITSSQEETARSIQLETAPQIANHAIHLPNASQTPSSQATQELEDSDEEEIVFKPQPKRYSAQKKPVQQNSRPSTPKSQPLQNPEERSPQVSSLTSQPKPKPASHGRNPMVIGHGHPQPKSLPTVIDPDAFGRNFVVNTNPSPRTLNNTQAHHYPRPRSSHGPSPQVPRSARRHEPRLSPPRSHQEPAPRDSPASEPKAEPVPHTSPRRTSRVIEPEKAAPRDAPMKAPGPDVNSSMPAPKSFETNGFAPRPPSANIRLANTRPIPSMNRSRDYRSADFGPRSQKSQSEAKPEASVPGPKTIETTEFVPRSAMTTPLYKPRAPEPEYIEPRASMPEVEYVLKSGTTRASARGRGRLWTPS</sequence>
<evidence type="ECO:0000256" key="1">
    <source>
        <dbReference type="SAM" id="MobiDB-lite"/>
    </source>
</evidence>
<feature type="compositionally biased region" description="Polar residues" evidence="1">
    <location>
        <begin position="586"/>
        <end position="601"/>
    </location>
</feature>
<protein>
    <submittedName>
        <fullName evidence="2">Uncharacterized protein</fullName>
    </submittedName>
</protein>
<accession>A0AA39R7S1</accession>
<evidence type="ECO:0000313" key="2">
    <source>
        <dbReference type="EMBL" id="KAK0516408.1"/>
    </source>
</evidence>
<dbReference type="AlphaFoldDB" id="A0AA39R7S1"/>
<comment type="caution">
    <text evidence="2">The sequence shown here is derived from an EMBL/GenBank/DDBJ whole genome shotgun (WGS) entry which is preliminary data.</text>
</comment>
<feature type="region of interest" description="Disordered" evidence="1">
    <location>
        <begin position="48"/>
        <end position="71"/>
    </location>
</feature>
<proteinExistence type="predicted"/>
<keyword evidence="3" id="KW-1185">Reference proteome</keyword>
<dbReference type="Proteomes" id="UP001166286">
    <property type="component" value="Unassembled WGS sequence"/>
</dbReference>
<feature type="compositionally biased region" description="Polar residues" evidence="1">
    <location>
        <begin position="452"/>
        <end position="467"/>
    </location>
</feature>
<name>A0AA39R7S1_9LECA</name>
<feature type="region of interest" description="Disordered" evidence="1">
    <location>
        <begin position="341"/>
        <end position="371"/>
    </location>
</feature>